<evidence type="ECO:0000313" key="3">
    <source>
        <dbReference type="Proteomes" id="UP000622552"/>
    </source>
</evidence>
<keyword evidence="2" id="KW-0645">Protease</keyword>
<proteinExistence type="predicted"/>
<dbReference type="AlphaFoldDB" id="A0A8J7GIN5"/>
<gene>
    <name evidence="2" type="ORF">IW245_007542</name>
</gene>
<keyword evidence="1" id="KW-0732">Signal</keyword>
<evidence type="ECO:0000313" key="2">
    <source>
        <dbReference type="EMBL" id="MBG6141348.1"/>
    </source>
</evidence>
<keyword evidence="3" id="KW-1185">Reference proteome</keyword>
<organism evidence="2 3">
    <name type="scientific">Longispora fulva</name>
    <dbReference type="NCBI Taxonomy" id="619741"/>
    <lineage>
        <taxon>Bacteria</taxon>
        <taxon>Bacillati</taxon>
        <taxon>Actinomycetota</taxon>
        <taxon>Actinomycetes</taxon>
        <taxon>Micromonosporales</taxon>
        <taxon>Micromonosporaceae</taxon>
        <taxon>Longispora</taxon>
    </lineage>
</organism>
<sequence>MIRLTRTLGSLALAAGVAGAVLVGASPAQATTLTASQTCEPIRYSMFCEASVSGGTAPYTIKWYFNNYYFPQYDNRTYVSWGCSGSNTSKIVVTDAAGGTVTKSSTRTCTGGAP</sequence>
<dbReference type="RefSeq" id="WP_197007780.1">
    <property type="nucleotide sequence ID" value="NZ_BONS01000013.1"/>
</dbReference>
<keyword evidence="2" id="KW-0378">Hydrolase</keyword>
<accession>A0A8J7GIN5</accession>
<evidence type="ECO:0000256" key="1">
    <source>
        <dbReference type="SAM" id="SignalP"/>
    </source>
</evidence>
<name>A0A8J7GIN5_9ACTN</name>
<reference evidence="2" key="1">
    <citation type="submission" date="2020-11" db="EMBL/GenBank/DDBJ databases">
        <title>Sequencing the genomes of 1000 actinobacteria strains.</title>
        <authorList>
            <person name="Klenk H.-P."/>
        </authorList>
    </citation>
    <scope>NUCLEOTIDE SEQUENCE</scope>
    <source>
        <strain evidence="2">DSM 45356</strain>
    </source>
</reference>
<keyword evidence="2" id="KW-0121">Carboxypeptidase</keyword>
<protein>
    <submittedName>
        <fullName evidence="2">Membrane carboxypeptidase/penicillin-binding protein PbpC</fullName>
    </submittedName>
</protein>
<feature type="signal peptide" evidence="1">
    <location>
        <begin position="1"/>
        <end position="30"/>
    </location>
</feature>
<comment type="caution">
    <text evidence="2">The sequence shown here is derived from an EMBL/GenBank/DDBJ whole genome shotgun (WGS) entry which is preliminary data.</text>
</comment>
<dbReference type="Proteomes" id="UP000622552">
    <property type="component" value="Unassembled WGS sequence"/>
</dbReference>
<feature type="chain" id="PRO_5035209637" evidence="1">
    <location>
        <begin position="31"/>
        <end position="114"/>
    </location>
</feature>
<dbReference type="GO" id="GO:0004180">
    <property type="term" value="F:carboxypeptidase activity"/>
    <property type="evidence" value="ECO:0007669"/>
    <property type="project" value="UniProtKB-KW"/>
</dbReference>
<dbReference type="EMBL" id="JADOUF010000001">
    <property type="protein sequence ID" value="MBG6141348.1"/>
    <property type="molecule type" value="Genomic_DNA"/>
</dbReference>